<dbReference type="PROSITE" id="PS50109">
    <property type="entry name" value="HIS_KIN"/>
    <property type="match status" value="1"/>
</dbReference>
<dbReference type="PANTHER" id="PTHR43304:SF1">
    <property type="entry name" value="PAC DOMAIN-CONTAINING PROTEIN"/>
    <property type="match status" value="1"/>
</dbReference>
<dbReference type="Gene3D" id="3.30.565.10">
    <property type="entry name" value="Histidine kinase-like ATPase, C-terminal domain"/>
    <property type="match status" value="1"/>
</dbReference>
<evidence type="ECO:0000256" key="2">
    <source>
        <dbReference type="ARBA" id="ARBA00012438"/>
    </source>
</evidence>
<dbReference type="EC" id="2.7.13.3" evidence="2"/>
<keyword evidence="3" id="KW-0597">Phosphoprotein</keyword>
<evidence type="ECO:0000313" key="10">
    <source>
        <dbReference type="Proteomes" id="UP001596408"/>
    </source>
</evidence>
<dbReference type="InterPro" id="IPR004358">
    <property type="entry name" value="Sig_transdc_His_kin-like_C"/>
</dbReference>
<dbReference type="SMART" id="SM00065">
    <property type="entry name" value="GAF"/>
    <property type="match status" value="1"/>
</dbReference>
<dbReference type="Pfam" id="PF02518">
    <property type="entry name" value="HATPase_c"/>
    <property type="match status" value="1"/>
</dbReference>
<dbReference type="NCBIfam" id="TIGR00229">
    <property type="entry name" value="sensory_box"/>
    <property type="match status" value="3"/>
</dbReference>
<protein>
    <recommendedName>
        <fullName evidence="2">histidine kinase</fullName>
        <ecNumber evidence="2">2.7.13.3</ecNumber>
    </recommendedName>
</protein>
<keyword evidence="5" id="KW-0418">Kinase</keyword>
<dbReference type="GO" id="GO:0004673">
    <property type="term" value="F:protein histidine kinase activity"/>
    <property type="evidence" value="ECO:0007669"/>
    <property type="project" value="UniProtKB-EC"/>
</dbReference>
<feature type="domain" description="PAC" evidence="8">
    <location>
        <begin position="364"/>
        <end position="413"/>
    </location>
</feature>
<feature type="domain" description="Histidine kinase" evidence="6">
    <location>
        <begin position="545"/>
        <end position="758"/>
    </location>
</feature>
<accession>A0ABD5U4H5</accession>
<dbReference type="CDD" id="cd00130">
    <property type="entry name" value="PAS"/>
    <property type="match status" value="2"/>
</dbReference>
<dbReference type="RefSeq" id="WP_379696893.1">
    <property type="nucleotide sequence ID" value="NZ_JBHSXH010000015.1"/>
</dbReference>
<dbReference type="CDD" id="cd00082">
    <property type="entry name" value="HisKA"/>
    <property type="match status" value="1"/>
</dbReference>
<sequence>MTSSPDADVESAVRIRQQEVVAELGQRALETDDLDQLMRDAVAAVAETLDVEYAKVLELLPDGEEVFLRQGVGWRDGLVGSATVPTDRDSQAGYTLLSEAPVVVDDLRTEERFSGPELLTDHGVVSGISVVIGSVENPWGVLGTHTTEEREFTQYDANFVQSVANVLATAIENRQTRRELEEIYGRISDAFFALDEEWNFTYLNERAHELINPEGLTLVGENIWELFPATLSRAFKSEYERAMYEQETVSFEEYYPEPLDSWFEVRAYPSETGLSVYFRDVSERKEREQELELFRTLLDNTTDSVLVIDPETADFIDVNETACRRLGYDRDELLELSVPDMERRFADIEEWHAHVEEVREEGAVTAEGVHVRKDGTTYPAEVNVTCVELDREYMVAVARDITERRKRERRLTESEQQYRTLAENIPNGIITLFDDDLRYSLAAGRAFDELPIAPTDVEGQLVGDVWPDHVSDALESAYQAALDGEAQEIEFEYADREWIVYVVPITDVDGEVFGGMTIGHDITERKEYQRKLEESNERLEQFAYAASHDLQEPLRMVSSYLSLIERRYGDELDEDGEEFLEFAVDGAERMREMIDGLLQYSRVDTQGDPLEPTDLNDVLGDTLENLQMQIEETDAETTAEPLPAVYGDASQLQQVFQNLLSNAIEYSGEEPPRIRVEAERNRREHLISVRDEGIGIDPDGQDRVFEVFQRLHSHEEHPGTGIGLALCQRIVERHGGEIWVESEPGEGATFSFTLPAVETADERGD</sequence>
<feature type="domain" description="PAS" evidence="7">
    <location>
        <begin position="176"/>
        <end position="246"/>
    </location>
</feature>
<dbReference type="SMART" id="SM00388">
    <property type="entry name" value="HisKA"/>
    <property type="match status" value="1"/>
</dbReference>
<dbReference type="Proteomes" id="UP001596408">
    <property type="component" value="Unassembled WGS sequence"/>
</dbReference>
<dbReference type="Pfam" id="PF08448">
    <property type="entry name" value="PAS_4"/>
    <property type="match status" value="2"/>
</dbReference>
<dbReference type="Pfam" id="PF13426">
    <property type="entry name" value="PAS_9"/>
    <property type="match status" value="1"/>
</dbReference>
<dbReference type="InterPro" id="IPR013656">
    <property type="entry name" value="PAS_4"/>
</dbReference>
<dbReference type="InterPro" id="IPR000700">
    <property type="entry name" value="PAS-assoc_C"/>
</dbReference>
<feature type="domain" description="PAC" evidence="8">
    <location>
        <begin position="482"/>
        <end position="534"/>
    </location>
</feature>
<dbReference type="InterPro" id="IPR003594">
    <property type="entry name" value="HATPase_dom"/>
</dbReference>
<dbReference type="InterPro" id="IPR029016">
    <property type="entry name" value="GAF-like_dom_sf"/>
</dbReference>
<evidence type="ECO:0000256" key="1">
    <source>
        <dbReference type="ARBA" id="ARBA00000085"/>
    </source>
</evidence>
<gene>
    <name evidence="9" type="ORF">ACFQEV_13395</name>
</gene>
<organism evidence="9 10">
    <name type="scientific">Halopelagius fulvigenes</name>
    <dbReference type="NCBI Taxonomy" id="1198324"/>
    <lineage>
        <taxon>Archaea</taxon>
        <taxon>Methanobacteriati</taxon>
        <taxon>Methanobacteriota</taxon>
        <taxon>Stenosarchaea group</taxon>
        <taxon>Halobacteria</taxon>
        <taxon>Halobacteriales</taxon>
        <taxon>Haloferacaceae</taxon>
    </lineage>
</organism>
<evidence type="ECO:0000256" key="4">
    <source>
        <dbReference type="ARBA" id="ARBA00022679"/>
    </source>
</evidence>
<dbReference type="InterPro" id="IPR036097">
    <property type="entry name" value="HisK_dim/P_sf"/>
</dbReference>
<name>A0ABD5U4H5_9EURY</name>
<dbReference type="FunFam" id="3.30.565.10:FF:000006">
    <property type="entry name" value="Sensor histidine kinase WalK"/>
    <property type="match status" value="1"/>
</dbReference>
<evidence type="ECO:0000259" key="6">
    <source>
        <dbReference type="PROSITE" id="PS50109"/>
    </source>
</evidence>
<evidence type="ECO:0000259" key="8">
    <source>
        <dbReference type="PROSITE" id="PS50113"/>
    </source>
</evidence>
<dbReference type="InterPro" id="IPR005467">
    <property type="entry name" value="His_kinase_dom"/>
</dbReference>
<dbReference type="InterPro" id="IPR052162">
    <property type="entry name" value="Sensor_kinase/Photoreceptor"/>
</dbReference>
<dbReference type="EMBL" id="JBHSXH010000015">
    <property type="protein sequence ID" value="MFC6825979.1"/>
    <property type="molecule type" value="Genomic_DNA"/>
</dbReference>
<dbReference type="SUPFAM" id="SSF55781">
    <property type="entry name" value="GAF domain-like"/>
    <property type="match status" value="1"/>
</dbReference>
<dbReference type="SUPFAM" id="SSF47384">
    <property type="entry name" value="Homodimeric domain of signal transducing histidine kinase"/>
    <property type="match status" value="1"/>
</dbReference>
<proteinExistence type="predicted"/>
<evidence type="ECO:0000259" key="7">
    <source>
        <dbReference type="PROSITE" id="PS50112"/>
    </source>
</evidence>
<comment type="catalytic activity">
    <reaction evidence="1">
        <text>ATP + protein L-histidine = ADP + protein N-phospho-L-histidine.</text>
        <dbReference type="EC" id="2.7.13.3"/>
    </reaction>
</comment>
<dbReference type="PROSITE" id="PS50113">
    <property type="entry name" value="PAC"/>
    <property type="match status" value="2"/>
</dbReference>
<reference evidence="9 10" key="1">
    <citation type="journal article" date="2019" name="Int. J. Syst. Evol. Microbiol.">
        <title>The Global Catalogue of Microorganisms (GCM) 10K type strain sequencing project: providing services to taxonomists for standard genome sequencing and annotation.</title>
        <authorList>
            <consortium name="The Broad Institute Genomics Platform"/>
            <consortium name="The Broad Institute Genome Sequencing Center for Infectious Disease"/>
            <person name="Wu L."/>
            <person name="Ma J."/>
        </authorList>
    </citation>
    <scope>NUCLEOTIDE SEQUENCE [LARGE SCALE GENOMIC DNA]</scope>
    <source>
        <strain evidence="9 10">YIM 94188</strain>
    </source>
</reference>
<keyword evidence="10" id="KW-1185">Reference proteome</keyword>
<dbReference type="InterPro" id="IPR036890">
    <property type="entry name" value="HATPase_C_sf"/>
</dbReference>
<dbReference type="AlphaFoldDB" id="A0ABD5U4H5"/>
<evidence type="ECO:0000256" key="3">
    <source>
        <dbReference type="ARBA" id="ARBA00022553"/>
    </source>
</evidence>
<dbReference type="SMART" id="SM00091">
    <property type="entry name" value="PAS"/>
    <property type="match status" value="3"/>
</dbReference>
<feature type="domain" description="PAS" evidence="7">
    <location>
        <begin position="290"/>
        <end position="334"/>
    </location>
</feature>
<dbReference type="Pfam" id="PF00512">
    <property type="entry name" value="HisKA"/>
    <property type="match status" value="1"/>
</dbReference>
<dbReference type="InterPro" id="IPR035965">
    <property type="entry name" value="PAS-like_dom_sf"/>
</dbReference>
<dbReference type="Pfam" id="PF01590">
    <property type="entry name" value="GAF"/>
    <property type="match status" value="1"/>
</dbReference>
<dbReference type="SMART" id="SM00387">
    <property type="entry name" value="HATPase_c"/>
    <property type="match status" value="1"/>
</dbReference>
<dbReference type="Gene3D" id="1.10.287.130">
    <property type="match status" value="1"/>
</dbReference>
<comment type="caution">
    <text evidence="9">The sequence shown here is derived from an EMBL/GenBank/DDBJ whole genome shotgun (WGS) entry which is preliminary data.</text>
</comment>
<dbReference type="Gene3D" id="3.30.450.40">
    <property type="match status" value="1"/>
</dbReference>
<dbReference type="InterPro" id="IPR003661">
    <property type="entry name" value="HisK_dim/P_dom"/>
</dbReference>
<evidence type="ECO:0000256" key="5">
    <source>
        <dbReference type="ARBA" id="ARBA00022777"/>
    </source>
</evidence>
<dbReference type="SUPFAM" id="SSF55785">
    <property type="entry name" value="PYP-like sensor domain (PAS domain)"/>
    <property type="match status" value="3"/>
</dbReference>
<dbReference type="InterPro" id="IPR003018">
    <property type="entry name" value="GAF"/>
</dbReference>
<dbReference type="Gene3D" id="3.30.450.20">
    <property type="entry name" value="PAS domain"/>
    <property type="match status" value="3"/>
</dbReference>
<evidence type="ECO:0000313" key="9">
    <source>
        <dbReference type="EMBL" id="MFC6825979.1"/>
    </source>
</evidence>
<dbReference type="SUPFAM" id="SSF55874">
    <property type="entry name" value="ATPase domain of HSP90 chaperone/DNA topoisomerase II/histidine kinase"/>
    <property type="match status" value="1"/>
</dbReference>
<dbReference type="PANTHER" id="PTHR43304">
    <property type="entry name" value="PHYTOCHROME-LIKE PROTEIN CPH1"/>
    <property type="match status" value="1"/>
</dbReference>
<dbReference type="PRINTS" id="PR00344">
    <property type="entry name" value="BCTRLSENSOR"/>
</dbReference>
<dbReference type="PROSITE" id="PS50112">
    <property type="entry name" value="PAS"/>
    <property type="match status" value="2"/>
</dbReference>
<keyword evidence="4" id="KW-0808">Transferase</keyword>
<dbReference type="InterPro" id="IPR000014">
    <property type="entry name" value="PAS"/>
</dbReference>